<dbReference type="Proteomes" id="UP000218824">
    <property type="component" value="Chromosome"/>
</dbReference>
<protein>
    <submittedName>
        <fullName evidence="2">Uncharacterized protein</fullName>
    </submittedName>
</protein>
<reference evidence="2 3" key="1">
    <citation type="journal article" date="2017" name="DNA Res.">
        <title>Complete genome sequence and expression profile of the commercial lytic enzyme producer Lysobacter enzymogenes M497-1.</title>
        <authorList>
            <person name="Takami H."/>
            <person name="Toyoda A."/>
            <person name="Uchiyama I."/>
            <person name="Itoh T."/>
            <person name="Takaki Y."/>
            <person name="Arai W."/>
            <person name="Nishi S."/>
            <person name="Kawai M."/>
            <person name="Shinya K."/>
            <person name="Ikeda H."/>
        </authorList>
    </citation>
    <scope>NUCLEOTIDE SEQUENCE [LARGE SCALE GENOMIC DNA]</scope>
    <source>
        <strain evidence="2 3">M497-1</strain>
    </source>
</reference>
<dbReference type="KEGG" id="lem:LEN_3120"/>
<evidence type="ECO:0000256" key="1">
    <source>
        <dbReference type="SAM" id="MobiDB-lite"/>
    </source>
</evidence>
<proteinExistence type="predicted"/>
<sequence length="51" mass="4906">MGAVPGEGSVLGRACRASGLGALRASVGDLVRGGNRTSAKRAGPPGESVKA</sequence>
<dbReference type="AlphaFoldDB" id="A0AAU9AXI0"/>
<accession>A0AAU9AXI0</accession>
<evidence type="ECO:0000313" key="2">
    <source>
        <dbReference type="EMBL" id="BAV98607.1"/>
    </source>
</evidence>
<feature type="region of interest" description="Disordered" evidence="1">
    <location>
        <begin position="27"/>
        <end position="51"/>
    </location>
</feature>
<dbReference type="EMBL" id="AP014940">
    <property type="protein sequence ID" value="BAV98607.1"/>
    <property type="molecule type" value="Genomic_DNA"/>
</dbReference>
<organism evidence="2 3">
    <name type="scientific">Lysobacter enzymogenes</name>
    <dbReference type="NCBI Taxonomy" id="69"/>
    <lineage>
        <taxon>Bacteria</taxon>
        <taxon>Pseudomonadati</taxon>
        <taxon>Pseudomonadota</taxon>
        <taxon>Gammaproteobacteria</taxon>
        <taxon>Lysobacterales</taxon>
        <taxon>Lysobacteraceae</taxon>
        <taxon>Lysobacter</taxon>
    </lineage>
</organism>
<name>A0AAU9AXI0_LYSEN</name>
<gene>
    <name evidence="2" type="ORF">LEN_3120</name>
</gene>
<evidence type="ECO:0000313" key="3">
    <source>
        <dbReference type="Proteomes" id="UP000218824"/>
    </source>
</evidence>